<proteinExistence type="predicted"/>
<protein>
    <submittedName>
        <fullName evidence="1">30119_t:CDS:1</fullName>
    </submittedName>
</protein>
<comment type="caution">
    <text evidence="1">The sequence shown here is derived from an EMBL/GenBank/DDBJ whole genome shotgun (WGS) entry which is preliminary data.</text>
</comment>
<dbReference type="EMBL" id="CAJVQC010011484">
    <property type="protein sequence ID" value="CAG8627764.1"/>
    <property type="molecule type" value="Genomic_DNA"/>
</dbReference>
<keyword evidence="2" id="KW-1185">Reference proteome</keyword>
<name>A0ACA9N6R3_9GLOM</name>
<gene>
    <name evidence="1" type="ORF">RPERSI_LOCUS6975</name>
</gene>
<feature type="non-terminal residue" evidence="1">
    <location>
        <position position="1"/>
    </location>
</feature>
<reference evidence="1" key="1">
    <citation type="submission" date="2021-06" db="EMBL/GenBank/DDBJ databases">
        <authorList>
            <person name="Kallberg Y."/>
            <person name="Tangrot J."/>
            <person name="Rosling A."/>
        </authorList>
    </citation>
    <scope>NUCLEOTIDE SEQUENCE</scope>
    <source>
        <strain evidence="1">MA461A</strain>
    </source>
</reference>
<sequence>LNKDSINLETEDADIDLYFEKEFNKEFLQINVEAVNIETNNELAMSHFFNLRLFEQNQKDVVEDSSTINSQRPTNNINIDWLVDDIFF</sequence>
<dbReference type="Proteomes" id="UP000789920">
    <property type="component" value="Unassembled WGS sequence"/>
</dbReference>
<evidence type="ECO:0000313" key="2">
    <source>
        <dbReference type="Proteomes" id="UP000789920"/>
    </source>
</evidence>
<evidence type="ECO:0000313" key="1">
    <source>
        <dbReference type="EMBL" id="CAG8627764.1"/>
    </source>
</evidence>
<organism evidence="1 2">
    <name type="scientific">Racocetra persica</name>
    <dbReference type="NCBI Taxonomy" id="160502"/>
    <lineage>
        <taxon>Eukaryota</taxon>
        <taxon>Fungi</taxon>
        <taxon>Fungi incertae sedis</taxon>
        <taxon>Mucoromycota</taxon>
        <taxon>Glomeromycotina</taxon>
        <taxon>Glomeromycetes</taxon>
        <taxon>Diversisporales</taxon>
        <taxon>Gigasporaceae</taxon>
        <taxon>Racocetra</taxon>
    </lineage>
</organism>
<accession>A0ACA9N6R3</accession>